<name>A0A067Q6I6_9AGAM</name>
<reference evidence="7" key="1">
    <citation type="journal article" date="2014" name="Proc. Natl. Acad. Sci. U.S.A.">
        <title>Extensive sampling of basidiomycete genomes demonstrates inadequacy of the white-rot/brown-rot paradigm for wood decay fungi.</title>
        <authorList>
            <person name="Riley R."/>
            <person name="Salamov A.A."/>
            <person name="Brown D.W."/>
            <person name="Nagy L.G."/>
            <person name="Floudas D."/>
            <person name="Held B.W."/>
            <person name="Levasseur A."/>
            <person name="Lombard V."/>
            <person name="Morin E."/>
            <person name="Otillar R."/>
            <person name="Lindquist E.A."/>
            <person name="Sun H."/>
            <person name="LaButti K.M."/>
            <person name="Schmutz J."/>
            <person name="Jabbour D."/>
            <person name="Luo H."/>
            <person name="Baker S.E."/>
            <person name="Pisabarro A.G."/>
            <person name="Walton J.D."/>
            <person name="Blanchette R.A."/>
            <person name="Henrissat B."/>
            <person name="Martin F."/>
            <person name="Cullen D."/>
            <person name="Hibbett D.S."/>
            <person name="Grigoriev I.V."/>
        </authorList>
    </citation>
    <scope>NUCLEOTIDE SEQUENCE [LARGE SCALE GENOMIC DNA]</scope>
    <source>
        <strain evidence="7">MUCL 33604</strain>
    </source>
</reference>
<dbReference type="HOGENOM" id="CLU_019106_0_0_1"/>
<feature type="compositionally biased region" description="Basic and acidic residues" evidence="4">
    <location>
        <begin position="18"/>
        <end position="27"/>
    </location>
</feature>
<dbReference type="InParanoid" id="A0A067Q6I6"/>
<keyword evidence="7" id="KW-1185">Reference proteome</keyword>
<feature type="compositionally biased region" description="Gly residues" evidence="4">
    <location>
        <begin position="675"/>
        <end position="685"/>
    </location>
</feature>
<dbReference type="Pfam" id="PF09368">
    <property type="entry name" value="Sas10"/>
    <property type="match status" value="1"/>
</dbReference>
<evidence type="ECO:0000313" key="6">
    <source>
        <dbReference type="EMBL" id="KDQ62579.1"/>
    </source>
</evidence>
<comment type="subcellular location">
    <subcellularLocation>
        <location evidence="1">Nucleus</location>
    </subcellularLocation>
</comment>
<keyword evidence="3" id="KW-0539">Nucleus</keyword>
<dbReference type="OrthoDB" id="1924577at2759"/>
<feature type="compositionally biased region" description="Acidic residues" evidence="4">
    <location>
        <begin position="122"/>
        <end position="134"/>
    </location>
</feature>
<feature type="compositionally biased region" description="Low complexity" evidence="4">
    <location>
        <begin position="449"/>
        <end position="468"/>
    </location>
</feature>
<dbReference type="GO" id="GO:0000462">
    <property type="term" value="P:maturation of SSU-rRNA from tricistronic rRNA transcript (SSU-rRNA, 5.8S rRNA, LSU-rRNA)"/>
    <property type="evidence" value="ECO:0007669"/>
    <property type="project" value="TreeGrafter"/>
</dbReference>
<feature type="compositionally biased region" description="Acidic residues" evidence="4">
    <location>
        <begin position="55"/>
        <end position="69"/>
    </location>
</feature>
<dbReference type="InterPro" id="IPR018972">
    <property type="entry name" value="Sas10_C_dom"/>
</dbReference>
<evidence type="ECO:0000256" key="2">
    <source>
        <dbReference type="ARBA" id="ARBA00010979"/>
    </source>
</evidence>
<gene>
    <name evidence="6" type="ORF">JAAARDRAFT_66272</name>
</gene>
<feature type="compositionally biased region" description="Basic residues" evidence="4">
    <location>
        <begin position="641"/>
        <end position="671"/>
    </location>
</feature>
<feature type="compositionally biased region" description="Basic and acidic residues" evidence="4">
    <location>
        <begin position="524"/>
        <end position="545"/>
    </location>
</feature>
<proteinExistence type="inferred from homology"/>
<feature type="region of interest" description="Disordered" evidence="4">
    <location>
        <begin position="594"/>
        <end position="685"/>
    </location>
</feature>
<dbReference type="PANTHER" id="PTHR13237">
    <property type="entry name" value="SOMETHING ABOUT SILENCING PROTEIN 10-RELATED"/>
    <property type="match status" value="1"/>
</dbReference>
<evidence type="ECO:0000259" key="5">
    <source>
        <dbReference type="Pfam" id="PF09368"/>
    </source>
</evidence>
<evidence type="ECO:0000256" key="3">
    <source>
        <dbReference type="ARBA" id="ARBA00023242"/>
    </source>
</evidence>
<organism evidence="6 7">
    <name type="scientific">Jaapia argillacea MUCL 33604</name>
    <dbReference type="NCBI Taxonomy" id="933084"/>
    <lineage>
        <taxon>Eukaryota</taxon>
        <taxon>Fungi</taxon>
        <taxon>Dikarya</taxon>
        <taxon>Basidiomycota</taxon>
        <taxon>Agaricomycotina</taxon>
        <taxon>Agaricomycetes</taxon>
        <taxon>Agaricomycetidae</taxon>
        <taxon>Jaapiales</taxon>
        <taxon>Jaapiaceae</taxon>
        <taxon>Jaapia</taxon>
    </lineage>
</organism>
<feature type="compositionally biased region" description="Acidic residues" evidence="4">
    <location>
        <begin position="151"/>
        <end position="163"/>
    </location>
</feature>
<comment type="similarity">
    <text evidence="2">Belongs to the SAS10 family.</text>
</comment>
<dbReference type="PANTHER" id="PTHR13237:SF8">
    <property type="entry name" value="SOMETHING ABOUT SILENCING PROTEIN 10"/>
    <property type="match status" value="1"/>
</dbReference>
<feature type="region of interest" description="Disordered" evidence="4">
    <location>
        <begin position="505"/>
        <end position="580"/>
    </location>
</feature>
<feature type="compositionally biased region" description="Acidic residues" evidence="4">
    <location>
        <begin position="548"/>
        <end position="558"/>
    </location>
</feature>
<accession>A0A067Q6I6</accession>
<dbReference type="AlphaFoldDB" id="A0A067Q6I6"/>
<evidence type="ECO:0000256" key="1">
    <source>
        <dbReference type="ARBA" id="ARBA00004123"/>
    </source>
</evidence>
<evidence type="ECO:0000256" key="4">
    <source>
        <dbReference type="SAM" id="MobiDB-lite"/>
    </source>
</evidence>
<feature type="region of interest" description="Disordered" evidence="4">
    <location>
        <begin position="366"/>
        <end position="488"/>
    </location>
</feature>
<feature type="domain" description="Sas10 C-terminal" evidence="5">
    <location>
        <begin position="622"/>
        <end position="697"/>
    </location>
</feature>
<feature type="compositionally biased region" description="Acidic residues" evidence="4">
    <location>
        <begin position="366"/>
        <end position="389"/>
    </location>
</feature>
<sequence>MARRRVTSRNRGRGSKPRGVDRSESKIKKWNKASDIPLDEEDQFHASRDRILLEGADDDGDGDDNEEEVFALKGLAESESDEDEDGVEDYVQEDEEEGEVVGKVSSKKPTKSKRKKGGDLSSSDESEESEEEEESWGRNKSAYYSSNAVELESDDEEANEMEEQEARRLQTKARDVMGEDDFGLADTVEVVGEHDGLDIFAETIPPVAPPLPTDKKSALRLLEKSSPETLALARDWDDVAINVIKTQQKLDQLEMDKADAVILGMAHLHHQALITYATTLAFYLHLRASEKYAQRPELLKSHPILPRLLTLKQSIATLEDLDFAASDEEDEEESGEDEDEDDLYAEDMQNLWKIAKREGLEAGELEELLNDVDPDELESEDSDGEEEGVDYAAMLAEMSTVKKDKAKAKSKSKSRPAMEGDEERPKKKRKTATTTTQPIFDLVEPTYPSSKSKAKSSSTTKSASSTASNPDTEMYGDPTALSHPDILDKASRRKSLKFYTSKLEASAAKRAGARKNAVGGDDDVPYKERRKEKERKEKERERRGLGEGGEDLGEDGEDEGKVKGKKRARDEDMDVEASGDVGADGYYALVQQKTKERKEKKKAEYEAAKAASKPDYTENPATGPRALTRAILSNRGLTPHRSNKSVRNPRVKKRQKYEKAQKKVRSQKAVHKAGEGGAMGYGGEKSGISKVVKSVRL</sequence>
<feature type="compositionally biased region" description="Basic residues" evidence="4">
    <location>
        <begin position="1"/>
        <end position="16"/>
    </location>
</feature>
<evidence type="ECO:0000313" key="7">
    <source>
        <dbReference type="Proteomes" id="UP000027265"/>
    </source>
</evidence>
<feature type="compositionally biased region" description="Basic and acidic residues" evidence="4">
    <location>
        <begin position="43"/>
        <end position="52"/>
    </location>
</feature>
<dbReference type="Proteomes" id="UP000027265">
    <property type="component" value="Unassembled WGS sequence"/>
</dbReference>
<feature type="compositionally biased region" description="Basic residues" evidence="4">
    <location>
        <begin position="105"/>
        <end position="116"/>
    </location>
</feature>
<protein>
    <recommendedName>
        <fullName evidence="5">Sas10 C-terminal domain-containing protein</fullName>
    </recommendedName>
</protein>
<feature type="compositionally biased region" description="Acidic residues" evidence="4">
    <location>
        <begin position="78"/>
        <end position="99"/>
    </location>
</feature>
<feature type="compositionally biased region" description="Basic residues" evidence="4">
    <location>
        <begin position="404"/>
        <end position="414"/>
    </location>
</feature>
<dbReference type="EMBL" id="KL197711">
    <property type="protein sequence ID" value="KDQ62579.1"/>
    <property type="molecule type" value="Genomic_DNA"/>
</dbReference>
<feature type="compositionally biased region" description="Basic and acidic residues" evidence="4">
    <location>
        <begin position="594"/>
        <end position="607"/>
    </location>
</feature>
<dbReference type="FunCoup" id="A0A067Q6I6">
    <property type="interactions" value="140"/>
</dbReference>
<feature type="region of interest" description="Disordered" evidence="4">
    <location>
        <begin position="1"/>
        <end position="167"/>
    </location>
</feature>
<feature type="region of interest" description="Disordered" evidence="4">
    <location>
        <begin position="323"/>
        <end position="344"/>
    </location>
</feature>
<dbReference type="STRING" id="933084.A0A067Q6I6"/>
<dbReference type="GO" id="GO:0032040">
    <property type="term" value="C:small-subunit processome"/>
    <property type="evidence" value="ECO:0007669"/>
    <property type="project" value="TreeGrafter"/>
</dbReference>